<accession>A0A8S9XEG3</accession>
<evidence type="ECO:0000313" key="2">
    <source>
        <dbReference type="EMBL" id="KAF6206486.1"/>
    </source>
</evidence>
<keyword evidence="1" id="KW-0732">Signal</keyword>
<feature type="signal peptide" evidence="1">
    <location>
        <begin position="1"/>
        <end position="16"/>
    </location>
</feature>
<sequence length="90" mass="10497">MSSLFCFCLTMKLITATCSFINPFLYPTFNQIPWYSLKSADSLRHSLVTPRLGSRAVLITKLFRMCTFFDLLKMDEDMAVSHYVMKRVKK</sequence>
<dbReference type="EMBL" id="WIXP02000008">
    <property type="protein sequence ID" value="KAF6206486.1"/>
    <property type="molecule type" value="Genomic_DNA"/>
</dbReference>
<comment type="caution">
    <text evidence="2">The sequence shown here is derived from an EMBL/GenBank/DDBJ whole genome shotgun (WGS) entry which is preliminary data.</text>
</comment>
<dbReference type="AlphaFoldDB" id="A0A8S9XEG3"/>
<dbReference type="Proteomes" id="UP000466442">
    <property type="component" value="Unassembled WGS sequence"/>
</dbReference>
<gene>
    <name evidence="2" type="ORF">GE061_017719</name>
</gene>
<evidence type="ECO:0000256" key="1">
    <source>
        <dbReference type="SAM" id="SignalP"/>
    </source>
</evidence>
<proteinExistence type="predicted"/>
<evidence type="ECO:0008006" key="4">
    <source>
        <dbReference type="Google" id="ProtNLM"/>
    </source>
</evidence>
<feature type="chain" id="PRO_5035890602" description="G-protein coupled receptors family 1 profile domain-containing protein" evidence="1">
    <location>
        <begin position="17"/>
        <end position="90"/>
    </location>
</feature>
<name>A0A8S9XEG3_APOLU</name>
<reference evidence="2" key="1">
    <citation type="journal article" date="2021" name="Mol. Ecol. Resour.">
        <title>Apolygus lucorum genome provides insights into omnivorousness and mesophyll feeding.</title>
        <authorList>
            <person name="Liu Y."/>
            <person name="Liu H."/>
            <person name="Wang H."/>
            <person name="Huang T."/>
            <person name="Liu B."/>
            <person name="Yang B."/>
            <person name="Yin L."/>
            <person name="Li B."/>
            <person name="Zhang Y."/>
            <person name="Zhang S."/>
            <person name="Jiang F."/>
            <person name="Zhang X."/>
            <person name="Ren Y."/>
            <person name="Wang B."/>
            <person name="Wang S."/>
            <person name="Lu Y."/>
            <person name="Wu K."/>
            <person name="Fan W."/>
            <person name="Wang G."/>
        </authorList>
    </citation>
    <scope>NUCLEOTIDE SEQUENCE</scope>
    <source>
        <strain evidence="2">12Hb</strain>
    </source>
</reference>
<organism evidence="2 3">
    <name type="scientific">Apolygus lucorum</name>
    <name type="common">Small green plant bug</name>
    <name type="synonym">Lygocoris lucorum</name>
    <dbReference type="NCBI Taxonomy" id="248454"/>
    <lineage>
        <taxon>Eukaryota</taxon>
        <taxon>Metazoa</taxon>
        <taxon>Ecdysozoa</taxon>
        <taxon>Arthropoda</taxon>
        <taxon>Hexapoda</taxon>
        <taxon>Insecta</taxon>
        <taxon>Pterygota</taxon>
        <taxon>Neoptera</taxon>
        <taxon>Paraneoptera</taxon>
        <taxon>Hemiptera</taxon>
        <taxon>Heteroptera</taxon>
        <taxon>Panheteroptera</taxon>
        <taxon>Cimicomorpha</taxon>
        <taxon>Miridae</taxon>
        <taxon>Mirini</taxon>
        <taxon>Apolygus</taxon>
    </lineage>
</organism>
<protein>
    <recommendedName>
        <fullName evidence="4">G-protein coupled receptors family 1 profile domain-containing protein</fullName>
    </recommendedName>
</protein>
<evidence type="ECO:0000313" key="3">
    <source>
        <dbReference type="Proteomes" id="UP000466442"/>
    </source>
</evidence>
<keyword evidence="3" id="KW-1185">Reference proteome</keyword>